<organism evidence="13 14">
    <name type="scientific">Cucurbita moschata</name>
    <name type="common">Winter crookneck squash</name>
    <name type="synonym">Cucurbita pepo var. moschata</name>
    <dbReference type="NCBI Taxonomy" id="3662"/>
    <lineage>
        <taxon>Eukaryota</taxon>
        <taxon>Viridiplantae</taxon>
        <taxon>Streptophyta</taxon>
        <taxon>Embryophyta</taxon>
        <taxon>Tracheophyta</taxon>
        <taxon>Spermatophyta</taxon>
        <taxon>Magnoliopsida</taxon>
        <taxon>eudicotyledons</taxon>
        <taxon>Gunneridae</taxon>
        <taxon>Pentapetalae</taxon>
        <taxon>rosids</taxon>
        <taxon>fabids</taxon>
        <taxon>Cucurbitales</taxon>
        <taxon>Cucurbitaceae</taxon>
        <taxon>Cucurbiteae</taxon>
        <taxon>Cucurbita</taxon>
    </lineage>
</organism>
<keyword evidence="6 10" id="KW-0694">RNA-binding</keyword>
<comment type="similarity">
    <text evidence="9">Belongs to the splicing factor SR family. RS subfamily.</text>
</comment>
<keyword evidence="7" id="KW-0508">mRNA splicing</keyword>
<proteinExistence type="inferred from homology"/>
<sequence>MKEILGIRTVNAVEGMKPIFCGNFEYDARQPDLERLFSRYGKVDRVDMKSGFAFIYMEDERDAEDAIRALDRREFGRKGRRLRVEWTKQERGIRRPGGGGGGSRRSSTNTRPSKTLFVINFDPYHTRTRDLERHFDPYGKILSVRIRRNFAFVQYELQEDATRALELTNMSKLLDRVISVEYAVRDDDEKRSGYSPDRKCDRSPDRKRRSPSPFRRERGSPDYGINGISRSPYKKQRASPDYGSRRSPSPYQRDMERGSPDYGRRRSPNPSPYSRRERERSTDHVRAARHSSPHQREGANEDPVPNRICSPYERERESPTGERRSSYSPRDRERSNPDNGHDQRLNTVGEPGDSPSFGGTESPKHRGYSSRSPRAEE</sequence>
<dbReference type="GO" id="GO:0006397">
    <property type="term" value="P:mRNA processing"/>
    <property type="evidence" value="ECO:0007669"/>
    <property type="project" value="UniProtKB-KW"/>
</dbReference>
<evidence type="ECO:0000256" key="8">
    <source>
        <dbReference type="ARBA" id="ARBA00023242"/>
    </source>
</evidence>
<feature type="compositionally biased region" description="Basic and acidic residues" evidence="11">
    <location>
        <begin position="187"/>
        <end position="204"/>
    </location>
</feature>
<evidence type="ECO:0000313" key="14">
    <source>
        <dbReference type="RefSeq" id="XP_022940255.1"/>
    </source>
</evidence>
<evidence type="ECO:0000256" key="11">
    <source>
        <dbReference type="SAM" id="MobiDB-lite"/>
    </source>
</evidence>
<dbReference type="GO" id="GO:0003723">
    <property type="term" value="F:RNA binding"/>
    <property type="evidence" value="ECO:0007669"/>
    <property type="project" value="UniProtKB-UniRule"/>
</dbReference>
<evidence type="ECO:0000256" key="2">
    <source>
        <dbReference type="ARBA" id="ARBA00022553"/>
    </source>
</evidence>
<dbReference type="GeneID" id="111445933"/>
<evidence type="ECO:0000256" key="6">
    <source>
        <dbReference type="ARBA" id="ARBA00022884"/>
    </source>
</evidence>
<dbReference type="AlphaFoldDB" id="A0A6J1FQ19"/>
<feature type="region of interest" description="Disordered" evidence="11">
    <location>
        <begin position="86"/>
        <end position="112"/>
    </location>
</feature>
<feature type="compositionally biased region" description="Basic and acidic residues" evidence="11">
    <location>
        <begin position="274"/>
        <end position="286"/>
    </location>
</feature>
<feature type="domain" description="RRM" evidence="12">
    <location>
        <begin position="114"/>
        <end position="185"/>
    </location>
</feature>
<protein>
    <submittedName>
        <fullName evidence="14">Serine/arginine-rich splicing factor RS40-like isoform X1</fullName>
    </submittedName>
</protein>
<evidence type="ECO:0000256" key="1">
    <source>
        <dbReference type="ARBA" id="ARBA00004324"/>
    </source>
</evidence>
<dbReference type="CDD" id="cd12234">
    <property type="entry name" value="RRM1_AtRSp31_like"/>
    <property type="match status" value="1"/>
</dbReference>
<dbReference type="InterPro" id="IPR050907">
    <property type="entry name" value="SRSF"/>
</dbReference>
<dbReference type="FunFam" id="3.30.70.330:FF:000294">
    <property type="entry name" value="Serine/arginine-rich splicing factor RS31"/>
    <property type="match status" value="1"/>
</dbReference>
<dbReference type="SUPFAM" id="SSF54928">
    <property type="entry name" value="RNA-binding domain, RBD"/>
    <property type="match status" value="1"/>
</dbReference>
<dbReference type="Proteomes" id="UP000504609">
    <property type="component" value="Unplaced"/>
</dbReference>
<dbReference type="SMART" id="SM00360">
    <property type="entry name" value="RRM"/>
    <property type="match status" value="2"/>
</dbReference>
<dbReference type="GO" id="GO:0005681">
    <property type="term" value="C:spliceosomal complex"/>
    <property type="evidence" value="ECO:0007669"/>
    <property type="project" value="UniProtKB-KW"/>
</dbReference>
<keyword evidence="2" id="KW-0597">Phosphoprotein</keyword>
<dbReference type="PANTHER" id="PTHR23147">
    <property type="entry name" value="SERINE/ARGININE RICH SPLICING FACTOR"/>
    <property type="match status" value="1"/>
</dbReference>
<evidence type="ECO:0000313" key="13">
    <source>
        <dbReference type="Proteomes" id="UP000504609"/>
    </source>
</evidence>
<evidence type="ECO:0000256" key="3">
    <source>
        <dbReference type="ARBA" id="ARBA00022664"/>
    </source>
</evidence>
<feature type="region of interest" description="Disordered" evidence="11">
    <location>
        <begin position="187"/>
        <end position="377"/>
    </location>
</feature>
<dbReference type="GO" id="GO:0016607">
    <property type="term" value="C:nuclear speck"/>
    <property type="evidence" value="ECO:0007669"/>
    <property type="project" value="UniProtKB-SubCell"/>
</dbReference>
<gene>
    <name evidence="14" type="primary">LOC111445933</name>
</gene>
<dbReference type="InterPro" id="IPR035979">
    <property type="entry name" value="RBD_domain_sf"/>
</dbReference>
<keyword evidence="13" id="KW-1185">Reference proteome</keyword>
<dbReference type="GO" id="GO:0008380">
    <property type="term" value="P:RNA splicing"/>
    <property type="evidence" value="ECO:0007669"/>
    <property type="project" value="UniProtKB-KW"/>
</dbReference>
<dbReference type="PROSITE" id="PS50102">
    <property type="entry name" value="RRM"/>
    <property type="match status" value="2"/>
</dbReference>
<name>A0A6J1FQ19_CUCMO</name>
<dbReference type="KEGG" id="cmos:111445933"/>
<keyword evidence="8" id="KW-0539">Nucleus</keyword>
<feature type="compositionally biased region" description="Basic and acidic residues" evidence="11">
    <location>
        <begin position="253"/>
        <end position="264"/>
    </location>
</feature>
<accession>A0A6J1FQ19</accession>
<dbReference type="FunFam" id="3.30.70.330:FF:000299">
    <property type="entry name" value="Serine/arginine-rich splicing factor RS31"/>
    <property type="match status" value="1"/>
</dbReference>
<evidence type="ECO:0000256" key="9">
    <source>
        <dbReference type="ARBA" id="ARBA00061587"/>
    </source>
</evidence>
<evidence type="ECO:0000256" key="4">
    <source>
        <dbReference type="ARBA" id="ARBA00022728"/>
    </source>
</evidence>
<feature type="domain" description="RRM" evidence="12">
    <location>
        <begin position="17"/>
        <end position="89"/>
    </location>
</feature>
<evidence type="ECO:0000259" key="12">
    <source>
        <dbReference type="PROSITE" id="PS50102"/>
    </source>
</evidence>
<evidence type="ECO:0000256" key="7">
    <source>
        <dbReference type="ARBA" id="ARBA00023187"/>
    </source>
</evidence>
<dbReference type="Gene3D" id="3.30.70.330">
    <property type="match status" value="2"/>
</dbReference>
<dbReference type="InterPro" id="IPR012677">
    <property type="entry name" value="Nucleotide-bd_a/b_plait_sf"/>
</dbReference>
<feature type="compositionally biased region" description="Basic and acidic residues" evidence="11">
    <location>
        <begin position="312"/>
        <end position="344"/>
    </location>
</feature>
<evidence type="ECO:0000256" key="10">
    <source>
        <dbReference type="PROSITE-ProRule" id="PRU00176"/>
    </source>
</evidence>
<keyword evidence="5" id="KW-0677">Repeat</keyword>
<keyword evidence="3" id="KW-0507">mRNA processing</keyword>
<reference evidence="14" key="1">
    <citation type="submission" date="2025-08" db="UniProtKB">
        <authorList>
            <consortium name="RefSeq"/>
        </authorList>
    </citation>
    <scope>IDENTIFICATION</scope>
    <source>
        <tissue evidence="14">Young leaves</tissue>
    </source>
</reference>
<comment type="subcellular location">
    <subcellularLocation>
        <location evidence="1">Nucleus speckle</location>
    </subcellularLocation>
</comment>
<dbReference type="InterPro" id="IPR000504">
    <property type="entry name" value="RRM_dom"/>
</dbReference>
<evidence type="ECO:0000256" key="5">
    <source>
        <dbReference type="ARBA" id="ARBA00022737"/>
    </source>
</evidence>
<keyword evidence="4" id="KW-0747">Spliceosome</keyword>
<dbReference type="RefSeq" id="XP_022940255.1">
    <property type="nucleotide sequence ID" value="XM_023084487.1"/>
</dbReference>
<dbReference type="Pfam" id="PF00076">
    <property type="entry name" value="RRM_1"/>
    <property type="match status" value="2"/>
</dbReference>